<dbReference type="Proteomes" id="UP000006377">
    <property type="component" value="Chromosome"/>
</dbReference>
<dbReference type="eggNOG" id="COG2226">
    <property type="taxonomic scope" value="Bacteria"/>
</dbReference>
<name>A7HW52_PARL1</name>
<dbReference type="SUPFAM" id="SSF53335">
    <property type="entry name" value="S-adenosyl-L-methionine-dependent methyltransferases"/>
    <property type="match status" value="1"/>
</dbReference>
<sequence length="205" mass="22617">MGFYERHIVPHIINCACGTKPIRYQRKKVVPMAEGTVLEIGIGTGLNLPYYDPSKVARVIGLDPSEESWKLAGERAKDLSFPVEFIGLPGEQIPLDDKSVDTVLCTFSLCTIPDPVKALEGMRRVLRPGGKLVFCEHGAAPDADVAKWQDRINPVWKVLFGGCNLNRKVPSLIEQGGFKVADLQTMYLPSTPRFAGFNYWGVAQA</sequence>
<proteinExistence type="predicted"/>
<dbReference type="STRING" id="402881.Plav_2526"/>
<protein>
    <submittedName>
        <fullName evidence="2">Methyltransferase type 11</fullName>
    </submittedName>
</protein>
<gene>
    <name evidence="2" type="ordered locus">Plav_2526</name>
</gene>
<dbReference type="OrthoDB" id="9777830at2"/>
<organism evidence="2 3">
    <name type="scientific">Parvibaculum lavamentivorans (strain DS-1 / DSM 13023 / NCIMB 13966)</name>
    <dbReference type="NCBI Taxonomy" id="402881"/>
    <lineage>
        <taxon>Bacteria</taxon>
        <taxon>Pseudomonadati</taxon>
        <taxon>Pseudomonadota</taxon>
        <taxon>Alphaproteobacteria</taxon>
        <taxon>Hyphomicrobiales</taxon>
        <taxon>Parvibaculaceae</taxon>
        <taxon>Parvibaculum</taxon>
    </lineage>
</organism>
<dbReference type="AlphaFoldDB" id="A7HW52"/>
<evidence type="ECO:0000313" key="2">
    <source>
        <dbReference type="EMBL" id="ABS64135.1"/>
    </source>
</evidence>
<dbReference type="PANTHER" id="PTHR45036">
    <property type="entry name" value="METHYLTRANSFERASE LIKE 7B"/>
    <property type="match status" value="1"/>
</dbReference>
<dbReference type="Pfam" id="PF08241">
    <property type="entry name" value="Methyltransf_11"/>
    <property type="match status" value="1"/>
</dbReference>
<accession>A7HW52</accession>
<keyword evidence="2" id="KW-0489">Methyltransferase</keyword>
<dbReference type="GO" id="GO:0008757">
    <property type="term" value="F:S-adenosylmethionine-dependent methyltransferase activity"/>
    <property type="evidence" value="ECO:0007669"/>
    <property type="project" value="InterPro"/>
</dbReference>
<evidence type="ECO:0000259" key="1">
    <source>
        <dbReference type="Pfam" id="PF08241"/>
    </source>
</evidence>
<reference evidence="2 3" key="1">
    <citation type="journal article" date="2011" name="Stand. Genomic Sci.">
        <title>Complete genome sequence of Parvibaculum lavamentivorans type strain (DS-1(T)).</title>
        <authorList>
            <person name="Schleheck D."/>
            <person name="Weiss M."/>
            <person name="Pitluck S."/>
            <person name="Bruce D."/>
            <person name="Land M.L."/>
            <person name="Han S."/>
            <person name="Saunders E."/>
            <person name="Tapia R."/>
            <person name="Detter C."/>
            <person name="Brettin T."/>
            <person name="Han J."/>
            <person name="Woyke T."/>
            <person name="Goodwin L."/>
            <person name="Pennacchio L."/>
            <person name="Nolan M."/>
            <person name="Cook A.M."/>
            <person name="Kjelleberg S."/>
            <person name="Thomas T."/>
        </authorList>
    </citation>
    <scope>NUCLEOTIDE SEQUENCE [LARGE SCALE GENOMIC DNA]</scope>
    <source>
        <strain evidence="3">DS-1 / DSM 13023 / NCIMB 13966</strain>
    </source>
</reference>
<dbReference type="RefSeq" id="WP_012111446.1">
    <property type="nucleotide sequence ID" value="NC_009719.1"/>
</dbReference>
<dbReference type="EMBL" id="CP000774">
    <property type="protein sequence ID" value="ABS64135.1"/>
    <property type="molecule type" value="Genomic_DNA"/>
</dbReference>
<dbReference type="Gene3D" id="3.40.50.150">
    <property type="entry name" value="Vaccinia Virus protein VP39"/>
    <property type="match status" value="1"/>
</dbReference>
<dbReference type="CDD" id="cd02440">
    <property type="entry name" value="AdoMet_MTases"/>
    <property type="match status" value="1"/>
</dbReference>
<dbReference type="HOGENOM" id="CLU_037990_7_4_5"/>
<evidence type="ECO:0000313" key="3">
    <source>
        <dbReference type="Proteomes" id="UP000006377"/>
    </source>
</evidence>
<feature type="domain" description="Methyltransferase type 11" evidence="1">
    <location>
        <begin position="38"/>
        <end position="134"/>
    </location>
</feature>
<keyword evidence="2" id="KW-0808">Transferase</keyword>
<dbReference type="PANTHER" id="PTHR45036:SF1">
    <property type="entry name" value="METHYLTRANSFERASE LIKE 7A"/>
    <property type="match status" value="1"/>
</dbReference>
<keyword evidence="3" id="KW-1185">Reference proteome</keyword>
<dbReference type="InterPro" id="IPR029063">
    <property type="entry name" value="SAM-dependent_MTases_sf"/>
</dbReference>
<dbReference type="KEGG" id="pla:Plav_2526"/>
<dbReference type="InterPro" id="IPR013216">
    <property type="entry name" value="Methyltransf_11"/>
</dbReference>
<dbReference type="GO" id="GO:0032259">
    <property type="term" value="P:methylation"/>
    <property type="evidence" value="ECO:0007669"/>
    <property type="project" value="UniProtKB-KW"/>
</dbReference>
<dbReference type="InterPro" id="IPR052356">
    <property type="entry name" value="Thiol_S-MT"/>
</dbReference>